<keyword evidence="2" id="KW-1185">Reference proteome</keyword>
<dbReference type="AlphaFoldDB" id="A0A4P6JIJ0"/>
<dbReference type="KEGG" id="kbs:EPA93_02265"/>
<reference evidence="1 2" key="1">
    <citation type="submission" date="2019-01" db="EMBL/GenBank/DDBJ databases">
        <title>Ktedonosporobacter rubrisoli SCAWS-G2.</title>
        <authorList>
            <person name="Huang Y."/>
            <person name="Yan B."/>
        </authorList>
    </citation>
    <scope>NUCLEOTIDE SEQUENCE [LARGE SCALE GENOMIC DNA]</scope>
    <source>
        <strain evidence="1 2">SCAWS-G2</strain>
    </source>
</reference>
<organism evidence="1 2">
    <name type="scientific">Ktedonosporobacter rubrisoli</name>
    <dbReference type="NCBI Taxonomy" id="2509675"/>
    <lineage>
        <taxon>Bacteria</taxon>
        <taxon>Bacillati</taxon>
        <taxon>Chloroflexota</taxon>
        <taxon>Ktedonobacteria</taxon>
        <taxon>Ktedonobacterales</taxon>
        <taxon>Ktedonosporobacteraceae</taxon>
        <taxon>Ktedonosporobacter</taxon>
    </lineage>
</organism>
<protein>
    <submittedName>
        <fullName evidence="1">Uncharacterized protein</fullName>
    </submittedName>
</protein>
<name>A0A4P6JIJ0_KTERU</name>
<evidence type="ECO:0000313" key="1">
    <source>
        <dbReference type="EMBL" id="QBD74879.1"/>
    </source>
</evidence>
<dbReference type="Proteomes" id="UP000290365">
    <property type="component" value="Chromosome"/>
</dbReference>
<proteinExistence type="predicted"/>
<sequence length="73" mass="8160">MQRLLAFILFSIGMLISLLLPIVVWQSLHTTVPGIDQSKSQIVQSEPRYIPTPPGYCQACQTAQQPAPWIKIP</sequence>
<evidence type="ECO:0000313" key="2">
    <source>
        <dbReference type="Proteomes" id="UP000290365"/>
    </source>
</evidence>
<dbReference type="EMBL" id="CP035758">
    <property type="protein sequence ID" value="QBD74879.1"/>
    <property type="molecule type" value="Genomic_DNA"/>
</dbReference>
<gene>
    <name evidence="1" type="ORF">EPA93_02265</name>
</gene>
<accession>A0A4P6JIJ0</accession>
<dbReference type="RefSeq" id="WP_129885478.1">
    <property type="nucleotide sequence ID" value="NZ_CP035758.1"/>
</dbReference>